<feature type="compositionally biased region" description="Polar residues" evidence="10">
    <location>
        <begin position="254"/>
        <end position="266"/>
    </location>
</feature>
<feature type="compositionally biased region" description="Low complexity" evidence="10">
    <location>
        <begin position="232"/>
        <end position="244"/>
    </location>
</feature>
<dbReference type="InterPro" id="IPR001138">
    <property type="entry name" value="Zn2Cys6_DnaBD"/>
</dbReference>
<feature type="domain" description="C2H2-type" evidence="12">
    <location>
        <begin position="5"/>
        <end position="32"/>
    </location>
</feature>
<dbReference type="Pfam" id="PF00096">
    <property type="entry name" value="zf-C2H2"/>
    <property type="match status" value="2"/>
</dbReference>
<reference evidence="13 14" key="1">
    <citation type="journal article" date="2015" name="Fungal Genet. Biol.">
        <title>Evolution of novel wood decay mechanisms in Agaricales revealed by the genome sequences of Fistulina hepatica and Cylindrobasidium torrendii.</title>
        <authorList>
            <person name="Floudas D."/>
            <person name="Held B.W."/>
            <person name="Riley R."/>
            <person name="Nagy L.G."/>
            <person name="Koehler G."/>
            <person name="Ransdell A.S."/>
            <person name="Younus H."/>
            <person name="Chow J."/>
            <person name="Chiniquy J."/>
            <person name="Lipzen A."/>
            <person name="Tritt A."/>
            <person name="Sun H."/>
            <person name="Haridas S."/>
            <person name="LaButti K."/>
            <person name="Ohm R.A."/>
            <person name="Kues U."/>
            <person name="Blanchette R.A."/>
            <person name="Grigoriev I.V."/>
            <person name="Minto R.E."/>
            <person name="Hibbett D.S."/>
        </authorList>
    </citation>
    <scope>NUCLEOTIDE SEQUENCE [LARGE SCALE GENOMIC DNA]</scope>
    <source>
        <strain evidence="13 14">FP15055 ss-10</strain>
    </source>
</reference>
<keyword evidence="3" id="KW-0677">Repeat</keyword>
<dbReference type="STRING" id="1314674.A0A0D7AZK1"/>
<dbReference type="GO" id="GO:0005634">
    <property type="term" value="C:nucleus"/>
    <property type="evidence" value="ECO:0007669"/>
    <property type="project" value="UniProtKB-SubCell"/>
</dbReference>
<keyword evidence="6" id="KW-0805">Transcription regulation</keyword>
<dbReference type="InterPro" id="IPR013087">
    <property type="entry name" value="Znf_C2H2_type"/>
</dbReference>
<feature type="region of interest" description="Disordered" evidence="10">
    <location>
        <begin position="122"/>
        <end position="142"/>
    </location>
</feature>
<evidence type="ECO:0000256" key="2">
    <source>
        <dbReference type="ARBA" id="ARBA00022723"/>
    </source>
</evidence>
<evidence type="ECO:0008006" key="15">
    <source>
        <dbReference type="Google" id="ProtNLM"/>
    </source>
</evidence>
<evidence type="ECO:0000256" key="4">
    <source>
        <dbReference type="ARBA" id="ARBA00022771"/>
    </source>
</evidence>
<dbReference type="PANTHER" id="PTHR47660:SF2">
    <property type="entry name" value="TRANSCRIPTION FACTOR WITH C2H2 AND ZN(2)-CYS(6) DNA BINDING DOMAIN (EUROFUNG)"/>
    <property type="match status" value="1"/>
</dbReference>
<dbReference type="AlphaFoldDB" id="A0A0D7AZK1"/>
<dbReference type="PROSITE" id="PS50048">
    <property type="entry name" value="ZN2_CY6_FUNGAL_2"/>
    <property type="match status" value="1"/>
</dbReference>
<dbReference type="InterPro" id="IPR036236">
    <property type="entry name" value="Znf_C2H2_sf"/>
</dbReference>
<keyword evidence="8" id="KW-0539">Nucleus</keyword>
<gene>
    <name evidence="13" type="ORF">CYLTODRAFT_493736</name>
</gene>
<dbReference type="FunFam" id="3.30.160.60:FF:000446">
    <property type="entry name" value="Zinc finger protein"/>
    <property type="match status" value="1"/>
</dbReference>
<dbReference type="SUPFAM" id="SSF57701">
    <property type="entry name" value="Zn2/Cys6 DNA-binding domain"/>
    <property type="match status" value="1"/>
</dbReference>
<evidence type="ECO:0000256" key="1">
    <source>
        <dbReference type="ARBA" id="ARBA00004123"/>
    </source>
</evidence>
<dbReference type="SMART" id="SM00355">
    <property type="entry name" value="ZnF_C2H2"/>
    <property type="match status" value="2"/>
</dbReference>
<evidence type="ECO:0000256" key="8">
    <source>
        <dbReference type="ARBA" id="ARBA00023242"/>
    </source>
</evidence>
<dbReference type="CDD" id="cd00067">
    <property type="entry name" value="GAL4"/>
    <property type="match status" value="1"/>
</dbReference>
<dbReference type="Proteomes" id="UP000054007">
    <property type="component" value="Unassembled WGS sequence"/>
</dbReference>
<organism evidence="13 14">
    <name type="scientific">Cylindrobasidium torrendii FP15055 ss-10</name>
    <dbReference type="NCBI Taxonomy" id="1314674"/>
    <lineage>
        <taxon>Eukaryota</taxon>
        <taxon>Fungi</taxon>
        <taxon>Dikarya</taxon>
        <taxon>Basidiomycota</taxon>
        <taxon>Agaricomycotina</taxon>
        <taxon>Agaricomycetes</taxon>
        <taxon>Agaricomycetidae</taxon>
        <taxon>Agaricales</taxon>
        <taxon>Marasmiineae</taxon>
        <taxon>Physalacriaceae</taxon>
        <taxon>Cylindrobasidium</taxon>
    </lineage>
</organism>
<evidence type="ECO:0000256" key="3">
    <source>
        <dbReference type="ARBA" id="ARBA00022737"/>
    </source>
</evidence>
<evidence type="ECO:0000256" key="9">
    <source>
        <dbReference type="PROSITE-ProRule" id="PRU00042"/>
    </source>
</evidence>
<evidence type="ECO:0000259" key="11">
    <source>
        <dbReference type="PROSITE" id="PS50048"/>
    </source>
</evidence>
<feature type="domain" description="Zn(2)-C6 fungal-type" evidence="11">
    <location>
        <begin position="84"/>
        <end position="113"/>
    </location>
</feature>
<dbReference type="SUPFAM" id="SSF57667">
    <property type="entry name" value="beta-beta-alpha zinc fingers"/>
    <property type="match status" value="1"/>
</dbReference>
<keyword evidence="2" id="KW-0479">Metal-binding</keyword>
<feature type="region of interest" description="Disordered" evidence="10">
    <location>
        <begin position="477"/>
        <end position="518"/>
    </location>
</feature>
<dbReference type="GO" id="GO:0000981">
    <property type="term" value="F:DNA-binding transcription factor activity, RNA polymerase II-specific"/>
    <property type="evidence" value="ECO:0007669"/>
    <property type="project" value="InterPro"/>
</dbReference>
<feature type="region of interest" description="Disordered" evidence="10">
    <location>
        <begin position="222"/>
        <end position="266"/>
    </location>
</feature>
<sequence length="518" mass="55705">MGGDHKCPVCQATFTRPQHVARHMRSHTGDRPYKCTHCGDQFARSDLLSRHINKCHANEKDKFPPQTTGRRKGSSARATTSKQACDQCVQNSLPCDGCNPCAKCIARKIRCTFIKFHRQTAPVGPGHNPSRNGAVPSSALPPPIAMPPRDWGAPFSFPAGPYPADLDDYAVKYRHHRDAIQAMARSAPDSNWVYQPGGVGASEMIGVGSGLSRHPSLGHGPSDFYGYHGDTSSSSSASSSAASSQVHLPLDNFSGPQPSSVGSQDGSGFSSAFGLMSLDDPAVIAGLAADGQPFFEHLSQLPPHQMHPSGVDESLIDQPTHYQYQNLTTPRPSTSSGVARSYDTEGNDLRTFWKEYMRTPVAHPSMGMDQPLPTPHRRARVNSLPSVKTPTENIYGNGRTMHDADDLRSYEAAVLARTKAAPIQLSLNSGLKGRRERAGGSHPTIQRAPPPSLAAAAGQFNDRAASFSGFERPSFKRLASQVLEPGGTKKQRGGSSSEESSAWGDSPEQWDGGFPNDD</sequence>
<evidence type="ECO:0000256" key="5">
    <source>
        <dbReference type="ARBA" id="ARBA00022833"/>
    </source>
</evidence>
<feature type="region of interest" description="Disordered" evidence="10">
    <location>
        <begin position="57"/>
        <end position="77"/>
    </location>
</feature>
<evidence type="ECO:0000313" key="13">
    <source>
        <dbReference type="EMBL" id="KIY63662.1"/>
    </source>
</evidence>
<dbReference type="PROSITE" id="PS50157">
    <property type="entry name" value="ZINC_FINGER_C2H2_2"/>
    <property type="match status" value="2"/>
</dbReference>
<dbReference type="PROSITE" id="PS00028">
    <property type="entry name" value="ZINC_FINGER_C2H2_1"/>
    <property type="match status" value="2"/>
</dbReference>
<dbReference type="Gene3D" id="3.30.160.60">
    <property type="entry name" value="Classic Zinc Finger"/>
    <property type="match status" value="2"/>
</dbReference>
<feature type="region of interest" description="Disordered" evidence="10">
    <location>
        <begin position="427"/>
        <end position="452"/>
    </location>
</feature>
<keyword evidence="5" id="KW-0862">Zinc</keyword>
<dbReference type="InterPro" id="IPR036864">
    <property type="entry name" value="Zn2-C6_fun-type_DNA-bd_sf"/>
</dbReference>
<accession>A0A0D7AZK1</accession>
<name>A0A0D7AZK1_9AGAR</name>
<keyword evidence="4 9" id="KW-0863">Zinc-finger</keyword>
<dbReference type="EMBL" id="KN880681">
    <property type="protein sequence ID" value="KIY63662.1"/>
    <property type="molecule type" value="Genomic_DNA"/>
</dbReference>
<proteinExistence type="predicted"/>
<evidence type="ECO:0000259" key="12">
    <source>
        <dbReference type="PROSITE" id="PS50157"/>
    </source>
</evidence>
<dbReference type="GO" id="GO:0008270">
    <property type="term" value="F:zinc ion binding"/>
    <property type="evidence" value="ECO:0007669"/>
    <property type="project" value="UniProtKB-KW"/>
</dbReference>
<feature type="domain" description="C2H2-type" evidence="12">
    <location>
        <begin position="33"/>
        <end position="61"/>
    </location>
</feature>
<evidence type="ECO:0000313" key="14">
    <source>
        <dbReference type="Proteomes" id="UP000054007"/>
    </source>
</evidence>
<evidence type="ECO:0000256" key="7">
    <source>
        <dbReference type="ARBA" id="ARBA00023163"/>
    </source>
</evidence>
<dbReference type="OrthoDB" id="6365676at2759"/>
<evidence type="ECO:0000256" key="10">
    <source>
        <dbReference type="SAM" id="MobiDB-lite"/>
    </source>
</evidence>
<keyword evidence="7" id="KW-0804">Transcription</keyword>
<dbReference type="PANTHER" id="PTHR47660">
    <property type="entry name" value="TRANSCRIPTION FACTOR WITH C2H2 AND ZN(2)-CYS(6) DNA BINDING DOMAIN (EUROFUNG)-RELATED-RELATED"/>
    <property type="match status" value="1"/>
</dbReference>
<keyword evidence="14" id="KW-1185">Reference proteome</keyword>
<dbReference type="FunFam" id="3.30.160.60:FF:000145">
    <property type="entry name" value="Zinc finger protein 574"/>
    <property type="match status" value="1"/>
</dbReference>
<protein>
    <recommendedName>
        <fullName evidence="15">Zn(2)-C6 fungal-type domain-containing protein</fullName>
    </recommendedName>
</protein>
<comment type="subcellular location">
    <subcellularLocation>
        <location evidence="1">Nucleus</location>
    </subcellularLocation>
</comment>
<evidence type="ECO:0000256" key="6">
    <source>
        <dbReference type="ARBA" id="ARBA00023015"/>
    </source>
</evidence>